<proteinExistence type="inferred from homology"/>
<reference evidence="16 17" key="1">
    <citation type="submission" date="2020-07" db="EMBL/GenBank/DDBJ databases">
        <title>Taxonomic revisions and descriptions of new bacterial species based on genomic comparisons in the high-G+C-content subgroup of the family Alcaligenaceae.</title>
        <authorList>
            <person name="Szabo A."/>
            <person name="Felfoldi T."/>
        </authorList>
    </citation>
    <scope>NUCLEOTIDE SEQUENCE [LARGE SCALE GENOMIC DNA]</scope>
    <source>
        <strain evidence="16 17">DSM 25667</strain>
    </source>
</reference>
<keyword evidence="3" id="KW-0813">Transport</keyword>
<name>A0A853H1Y2_9BURK</name>
<evidence type="ECO:0000256" key="4">
    <source>
        <dbReference type="ARBA" id="ARBA00022475"/>
    </source>
</evidence>
<evidence type="ECO:0000256" key="1">
    <source>
        <dbReference type="ARBA" id="ARBA00004651"/>
    </source>
</evidence>
<organism evidence="16 17">
    <name type="scientific">Pollutimonas harenae</name>
    <dbReference type="NCBI Taxonomy" id="657015"/>
    <lineage>
        <taxon>Bacteria</taxon>
        <taxon>Pseudomonadati</taxon>
        <taxon>Pseudomonadota</taxon>
        <taxon>Betaproteobacteria</taxon>
        <taxon>Burkholderiales</taxon>
        <taxon>Alcaligenaceae</taxon>
        <taxon>Pollutimonas</taxon>
    </lineage>
</organism>
<evidence type="ECO:0000256" key="13">
    <source>
        <dbReference type="ARBA" id="ARBA00045497"/>
    </source>
</evidence>
<keyword evidence="5" id="KW-0997">Cell inner membrane</keyword>
<evidence type="ECO:0000256" key="11">
    <source>
        <dbReference type="ARBA" id="ARBA00023136"/>
    </source>
</evidence>
<feature type="region of interest" description="Disordered" evidence="14">
    <location>
        <begin position="94"/>
        <end position="117"/>
    </location>
</feature>
<comment type="catalytic activity">
    <reaction evidence="12">
        <text>Mg(2+)(in) = Mg(2+)(out)</text>
        <dbReference type="Rhea" id="RHEA:29827"/>
        <dbReference type="ChEBI" id="CHEBI:18420"/>
    </reaction>
</comment>
<accession>A0A853H1Y2</accession>
<comment type="caution">
    <text evidence="16">The sequence shown here is derived from an EMBL/GenBank/DDBJ whole genome shotgun (WGS) entry which is preliminary data.</text>
</comment>
<feature type="transmembrane region" description="Helical" evidence="15">
    <location>
        <begin position="322"/>
        <end position="343"/>
    </location>
</feature>
<dbReference type="AlphaFoldDB" id="A0A853H1Y2"/>
<dbReference type="InterPro" id="IPR002523">
    <property type="entry name" value="MgTranspt_CorA/ZnTranspt_ZntB"/>
</dbReference>
<keyword evidence="6 15" id="KW-0812">Transmembrane</keyword>
<evidence type="ECO:0000256" key="15">
    <source>
        <dbReference type="SAM" id="Phobius"/>
    </source>
</evidence>
<sequence length="385" mass="43322">MNSLRAFLICPGKSIVALDTLPAEIPESGFVWLAIARSGFAQDVGHVQNWLIQQTGMPLLDLHVSDLLNAQLRSHFDYTSVYDMLVIRRLTDGDARSSSPEATAPTHGKEDSKNVVPAARKAQTVPVGFVVFDKVLLSVHPDNCSIQAAYVQRLKQLAGAMSDRAMTANTGGAVGGARLPDTPAELMLRVVSLMIDGYLDLRKVMTRQLDHWQQRLLRPNVRFDNWEALLAARQALHHIYDICDDQRNALDRWMDVLEDQPAPQSPAEQHERDQLLVRSRDVLEHIERVSQHVHQLERSAETAVQIHFNIQSNRTNDVMRTLTAVTAVFLPLNLIAGIFGMNFEYIPWLHAAGGFWWALSSMVFIAAVLFVYLARKRYLSSRELD</sequence>
<evidence type="ECO:0000256" key="6">
    <source>
        <dbReference type="ARBA" id="ARBA00022692"/>
    </source>
</evidence>
<dbReference type="SUPFAM" id="SSF143865">
    <property type="entry name" value="CorA soluble domain-like"/>
    <property type="match status" value="1"/>
</dbReference>
<dbReference type="Gene3D" id="1.20.58.340">
    <property type="entry name" value="Magnesium transport protein CorA, transmembrane region"/>
    <property type="match status" value="2"/>
</dbReference>
<dbReference type="RefSeq" id="WP_130038257.1">
    <property type="nucleotide sequence ID" value="NZ_JACCEV010000001.1"/>
</dbReference>
<evidence type="ECO:0000256" key="3">
    <source>
        <dbReference type="ARBA" id="ARBA00022448"/>
    </source>
</evidence>
<dbReference type="CDD" id="cd12822">
    <property type="entry name" value="TmCorA-like"/>
    <property type="match status" value="1"/>
</dbReference>
<dbReference type="Pfam" id="PF01544">
    <property type="entry name" value="CorA"/>
    <property type="match status" value="1"/>
</dbReference>
<dbReference type="Proteomes" id="UP000554144">
    <property type="component" value="Unassembled WGS sequence"/>
</dbReference>
<evidence type="ECO:0000256" key="9">
    <source>
        <dbReference type="ARBA" id="ARBA00022989"/>
    </source>
</evidence>
<feature type="transmembrane region" description="Helical" evidence="15">
    <location>
        <begin position="355"/>
        <end position="374"/>
    </location>
</feature>
<dbReference type="GO" id="GO:0005886">
    <property type="term" value="C:plasma membrane"/>
    <property type="evidence" value="ECO:0007669"/>
    <property type="project" value="UniProtKB-SubCell"/>
</dbReference>
<comment type="subcellular location">
    <subcellularLocation>
        <location evidence="1">Cell membrane</location>
        <topology evidence="1">Multi-pass membrane protein</topology>
    </subcellularLocation>
</comment>
<dbReference type="OrthoDB" id="9803416at2"/>
<evidence type="ECO:0000256" key="5">
    <source>
        <dbReference type="ARBA" id="ARBA00022519"/>
    </source>
</evidence>
<comment type="similarity">
    <text evidence="2">Belongs to the CorA metal ion transporter (MIT) (TC 1.A.35) family.</text>
</comment>
<dbReference type="GO" id="GO:0050897">
    <property type="term" value="F:cobalt ion binding"/>
    <property type="evidence" value="ECO:0007669"/>
    <property type="project" value="TreeGrafter"/>
</dbReference>
<dbReference type="GO" id="GO:0015095">
    <property type="term" value="F:magnesium ion transmembrane transporter activity"/>
    <property type="evidence" value="ECO:0007669"/>
    <property type="project" value="TreeGrafter"/>
</dbReference>
<evidence type="ECO:0000256" key="14">
    <source>
        <dbReference type="SAM" id="MobiDB-lite"/>
    </source>
</evidence>
<dbReference type="InterPro" id="IPR045861">
    <property type="entry name" value="CorA_cytoplasmic_dom"/>
</dbReference>
<dbReference type="PANTHER" id="PTHR46494">
    <property type="entry name" value="CORA FAMILY METAL ION TRANSPORTER (EUROFUNG)"/>
    <property type="match status" value="1"/>
</dbReference>
<gene>
    <name evidence="16" type="ORF">H0A62_03100</name>
</gene>
<dbReference type="PANTHER" id="PTHR46494:SF3">
    <property type="entry name" value="ZINC TRANSPORT PROTEIN ZNTB"/>
    <property type="match status" value="1"/>
</dbReference>
<dbReference type="InterPro" id="IPR045863">
    <property type="entry name" value="CorA_TM1_TM2"/>
</dbReference>
<comment type="function">
    <text evidence="13">Mediates influx of magnesium ions. Alternates between open and closed states. Activated by low cytoplasmic Mg(2+) levels. Inactive when cytoplasmic Mg(2+) levels are high.</text>
</comment>
<evidence type="ECO:0000256" key="12">
    <source>
        <dbReference type="ARBA" id="ARBA00034269"/>
    </source>
</evidence>
<evidence type="ECO:0000256" key="7">
    <source>
        <dbReference type="ARBA" id="ARBA00022833"/>
    </source>
</evidence>
<evidence type="ECO:0000313" key="16">
    <source>
        <dbReference type="EMBL" id="NYT84583.1"/>
    </source>
</evidence>
<keyword evidence="17" id="KW-1185">Reference proteome</keyword>
<keyword evidence="11 15" id="KW-0472">Membrane</keyword>
<evidence type="ECO:0000313" key="17">
    <source>
        <dbReference type="Proteomes" id="UP000554144"/>
    </source>
</evidence>
<keyword evidence="4" id="KW-1003">Cell membrane</keyword>
<dbReference type="GO" id="GO:0015087">
    <property type="term" value="F:cobalt ion transmembrane transporter activity"/>
    <property type="evidence" value="ECO:0007669"/>
    <property type="project" value="TreeGrafter"/>
</dbReference>
<dbReference type="SUPFAM" id="SSF144083">
    <property type="entry name" value="Magnesium transport protein CorA, transmembrane region"/>
    <property type="match status" value="1"/>
</dbReference>
<dbReference type="EMBL" id="JACCEV010000001">
    <property type="protein sequence ID" value="NYT84583.1"/>
    <property type="molecule type" value="Genomic_DNA"/>
</dbReference>
<evidence type="ECO:0000256" key="8">
    <source>
        <dbReference type="ARBA" id="ARBA00022842"/>
    </source>
</evidence>
<keyword evidence="9 15" id="KW-1133">Transmembrane helix</keyword>
<keyword evidence="10" id="KW-0406">Ion transport</keyword>
<evidence type="ECO:0000256" key="2">
    <source>
        <dbReference type="ARBA" id="ARBA00009765"/>
    </source>
</evidence>
<keyword evidence="8" id="KW-0460">Magnesium</keyword>
<dbReference type="FunFam" id="1.20.58.340:FF:000004">
    <property type="entry name" value="Magnesium transport protein CorA"/>
    <property type="match status" value="1"/>
</dbReference>
<protein>
    <submittedName>
        <fullName evidence="16">Magnesium transporter CorA family protein</fullName>
    </submittedName>
</protein>
<keyword evidence="7" id="KW-0862">Zinc</keyword>
<dbReference type="GO" id="GO:0000287">
    <property type="term" value="F:magnesium ion binding"/>
    <property type="evidence" value="ECO:0007669"/>
    <property type="project" value="TreeGrafter"/>
</dbReference>
<evidence type="ECO:0000256" key="10">
    <source>
        <dbReference type="ARBA" id="ARBA00023065"/>
    </source>
</evidence>